<dbReference type="Gene3D" id="2.60.120.10">
    <property type="entry name" value="Jelly Rolls"/>
    <property type="match status" value="1"/>
</dbReference>
<sequence>MSDIFKPALPPIRRLVTAIDADGRSTFQSVGPSPTTRTSDARPGYLVTEIWRTTETPARIEAPDTIAEHVGIRPPSGGSVLRIIDFPPDPTDPEEFARGVQATFARTFGNDAHRDGKGDPAMHTTDSIDYAILLAGELVALMDDGEHVMRPGDVLIQRGTRHGWRNRSKEMARIAFVLIDGHRE</sequence>
<dbReference type="CDD" id="cd02231">
    <property type="entry name" value="cupin_BLL6423-like"/>
    <property type="match status" value="1"/>
</dbReference>
<evidence type="ECO:0000313" key="2">
    <source>
        <dbReference type="EMBL" id="PZQ78432.1"/>
    </source>
</evidence>
<dbReference type="InterPro" id="IPR013096">
    <property type="entry name" value="Cupin_2"/>
</dbReference>
<dbReference type="Pfam" id="PF07883">
    <property type="entry name" value="Cupin_2"/>
    <property type="match status" value="1"/>
</dbReference>
<comment type="caution">
    <text evidence="2">The sequence shown here is derived from an EMBL/GenBank/DDBJ whole genome shotgun (WGS) entry which is preliminary data.</text>
</comment>
<dbReference type="InterPro" id="IPR047142">
    <property type="entry name" value="OryJ/VirC-like"/>
</dbReference>
<gene>
    <name evidence="2" type="ORF">DI563_00180</name>
</gene>
<evidence type="ECO:0000313" key="3">
    <source>
        <dbReference type="Proteomes" id="UP000249135"/>
    </source>
</evidence>
<dbReference type="InterPro" id="IPR011051">
    <property type="entry name" value="RmlC_Cupin_sf"/>
</dbReference>
<feature type="domain" description="Cupin type-2" evidence="1">
    <location>
        <begin position="121"/>
        <end position="177"/>
    </location>
</feature>
<dbReference type="PANTHER" id="PTHR36156">
    <property type="entry name" value="SLR2101 PROTEIN"/>
    <property type="match status" value="1"/>
</dbReference>
<protein>
    <submittedName>
        <fullName evidence="2">Cupin domain-containing protein</fullName>
    </submittedName>
</protein>
<dbReference type="InterPro" id="IPR014710">
    <property type="entry name" value="RmlC-like_jellyroll"/>
</dbReference>
<accession>A0A2W5QME3</accession>
<dbReference type="SUPFAM" id="SSF51182">
    <property type="entry name" value="RmlC-like cupins"/>
    <property type="match status" value="1"/>
</dbReference>
<dbReference type="PANTHER" id="PTHR36156:SF2">
    <property type="entry name" value="CUPIN TYPE-2 DOMAIN-CONTAINING PROTEIN"/>
    <property type="match status" value="1"/>
</dbReference>
<dbReference type="EMBL" id="QFPP01000001">
    <property type="protein sequence ID" value="PZQ78432.1"/>
    <property type="molecule type" value="Genomic_DNA"/>
</dbReference>
<dbReference type="Gene3D" id="2.20.70.150">
    <property type="match status" value="1"/>
</dbReference>
<dbReference type="Proteomes" id="UP000249135">
    <property type="component" value="Unassembled WGS sequence"/>
</dbReference>
<reference evidence="2 3" key="1">
    <citation type="submission" date="2017-08" db="EMBL/GenBank/DDBJ databases">
        <title>Infants hospitalized years apart are colonized by the same room-sourced microbial strains.</title>
        <authorList>
            <person name="Brooks B."/>
            <person name="Olm M.R."/>
            <person name="Firek B.A."/>
            <person name="Baker R."/>
            <person name="Thomas B.C."/>
            <person name="Morowitz M.J."/>
            <person name="Banfield J.F."/>
        </authorList>
    </citation>
    <scope>NUCLEOTIDE SEQUENCE [LARGE SCALE GENOMIC DNA]</scope>
    <source>
        <strain evidence="2">S2_005_003_R2_41</strain>
    </source>
</reference>
<name>A0A2W5QME3_VARPD</name>
<dbReference type="AlphaFoldDB" id="A0A2W5QME3"/>
<evidence type="ECO:0000259" key="1">
    <source>
        <dbReference type="Pfam" id="PF07883"/>
    </source>
</evidence>
<proteinExistence type="predicted"/>
<organism evidence="2 3">
    <name type="scientific">Variovorax paradoxus</name>
    <dbReference type="NCBI Taxonomy" id="34073"/>
    <lineage>
        <taxon>Bacteria</taxon>
        <taxon>Pseudomonadati</taxon>
        <taxon>Pseudomonadota</taxon>
        <taxon>Betaproteobacteria</taxon>
        <taxon>Burkholderiales</taxon>
        <taxon>Comamonadaceae</taxon>
        <taxon>Variovorax</taxon>
    </lineage>
</organism>